<accession>A0ABR7QTC3</accession>
<dbReference type="InterPro" id="IPR000917">
    <property type="entry name" value="Sulfatase_N"/>
</dbReference>
<evidence type="ECO:0000313" key="9">
    <source>
        <dbReference type="EMBL" id="MBC8770450.1"/>
    </source>
</evidence>
<dbReference type="EMBL" id="JACLHY010000035">
    <property type="protein sequence ID" value="MBC8770450.1"/>
    <property type="molecule type" value="Genomic_DNA"/>
</dbReference>
<dbReference type="Gene3D" id="3.40.720.10">
    <property type="entry name" value="Alkaline Phosphatase, subunit A"/>
    <property type="match status" value="1"/>
</dbReference>
<organism evidence="9 10">
    <name type="scientific">Arenibacter arenosicollis</name>
    <dbReference type="NCBI Taxonomy" id="2762274"/>
    <lineage>
        <taxon>Bacteria</taxon>
        <taxon>Pseudomonadati</taxon>
        <taxon>Bacteroidota</taxon>
        <taxon>Flavobacteriia</taxon>
        <taxon>Flavobacteriales</taxon>
        <taxon>Flavobacteriaceae</taxon>
        <taxon>Arenibacter</taxon>
    </lineage>
</organism>
<dbReference type="PROSITE" id="PS00149">
    <property type="entry name" value="SULFATASE_2"/>
    <property type="match status" value="1"/>
</dbReference>
<feature type="signal peptide" evidence="7">
    <location>
        <begin position="1"/>
        <end position="19"/>
    </location>
</feature>
<evidence type="ECO:0000256" key="6">
    <source>
        <dbReference type="ARBA" id="ARBA00022837"/>
    </source>
</evidence>
<feature type="chain" id="PRO_5046659383" evidence="7">
    <location>
        <begin position="20"/>
        <end position="508"/>
    </location>
</feature>
<comment type="caution">
    <text evidence="9">The sequence shown here is derived from an EMBL/GenBank/DDBJ whole genome shotgun (WGS) entry which is preliminary data.</text>
</comment>
<evidence type="ECO:0000256" key="2">
    <source>
        <dbReference type="ARBA" id="ARBA00008779"/>
    </source>
</evidence>
<feature type="domain" description="Sulfatase N-terminal" evidence="8">
    <location>
        <begin position="28"/>
        <end position="388"/>
    </location>
</feature>
<dbReference type="SUPFAM" id="SSF53649">
    <property type="entry name" value="Alkaline phosphatase-like"/>
    <property type="match status" value="1"/>
</dbReference>
<dbReference type="Proteomes" id="UP000618952">
    <property type="component" value="Unassembled WGS sequence"/>
</dbReference>
<keyword evidence="3" id="KW-0479">Metal-binding</keyword>
<dbReference type="InterPro" id="IPR050738">
    <property type="entry name" value="Sulfatase"/>
</dbReference>
<keyword evidence="6" id="KW-0106">Calcium</keyword>
<reference evidence="9 10" key="1">
    <citation type="submission" date="2020-08" db="EMBL/GenBank/DDBJ databases">
        <title>Arenibacter gaetbuli sp. nov., isolated from a sand dune.</title>
        <authorList>
            <person name="Park S."/>
            <person name="Yoon J.-H."/>
        </authorList>
    </citation>
    <scope>NUCLEOTIDE SEQUENCE [LARGE SCALE GENOMIC DNA]</scope>
    <source>
        <strain evidence="9 10">BSSL-BM3</strain>
    </source>
</reference>
<dbReference type="Pfam" id="PF00884">
    <property type="entry name" value="Sulfatase"/>
    <property type="match status" value="1"/>
</dbReference>
<protein>
    <submittedName>
        <fullName evidence="9">Sulfatase-like hydrolase/transferase</fullName>
    </submittedName>
</protein>
<keyword evidence="4 7" id="KW-0732">Signal</keyword>
<gene>
    <name evidence="9" type="ORF">H4O18_20820</name>
</gene>
<evidence type="ECO:0000313" key="10">
    <source>
        <dbReference type="Proteomes" id="UP000618952"/>
    </source>
</evidence>
<keyword evidence="5" id="KW-0378">Hydrolase</keyword>
<evidence type="ECO:0000259" key="8">
    <source>
        <dbReference type="Pfam" id="PF00884"/>
    </source>
</evidence>
<evidence type="ECO:0000256" key="5">
    <source>
        <dbReference type="ARBA" id="ARBA00022801"/>
    </source>
</evidence>
<dbReference type="InterPro" id="IPR024607">
    <property type="entry name" value="Sulfatase_CS"/>
</dbReference>
<name>A0ABR7QTC3_9FLAO</name>
<sequence>MKKVSLAFLIFILGLQTYAQGITDPIKPNILFIFADDQMFNTIGALENCPVKTPNLDRLMNNGVSFSRAYNQGSFAPAVCVASRTMIITGGYLWTAATFSRKGNASNDHNAPGNNPRYEIPFKKPEKYWPEYLKEAGYDTYMSGKWHIGEVSPNDVFDNVKDIRPGMPNQTKERYSRTFERDKADTWSPYDKELGGFWKGGKHWSEVLADNGISFLTQSAKSENPFFMYLAFNAPHDPRQAPKKFVDMYPLDEIKVPENFIPEYPYNEYAGAGRTLRDEKLAPFPRTEYSVKVNLQEYYAIISHMDEQIGRILDALKASGKADNTYVFFTADHGLAVGDHGFMGKQNMYESSMRVPMIMSGPNIPKGKTVDSFVYLQDIMPTTLEIAGLKKPDQVDFNSLLPLATGKVNTSNYPVVYGAYFGTQRMYRTEEYKMIIYPTANKVRLYDMKNDPLEMKDLAENRDDYKVVLNTLFREYKILQKRMNDPVDVEEAFENFMAGVPAPTLRTK</sequence>
<evidence type="ECO:0000256" key="3">
    <source>
        <dbReference type="ARBA" id="ARBA00022723"/>
    </source>
</evidence>
<dbReference type="RefSeq" id="WP_187588277.1">
    <property type="nucleotide sequence ID" value="NZ_JACLHY010000035.1"/>
</dbReference>
<dbReference type="InterPro" id="IPR017850">
    <property type="entry name" value="Alkaline_phosphatase_core_sf"/>
</dbReference>
<dbReference type="CDD" id="cd16155">
    <property type="entry name" value="sulfatase_like"/>
    <property type="match status" value="1"/>
</dbReference>
<evidence type="ECO:0000256" key="1">
    <source>
        <dbReference type="ARBA" id="ARBA00001913"/>
    </source>
</evidence>
<dbReference type="PANTHER" id="PTHR42693:SF42">
    <property type="entry name" value="ARYLSULFATASE G"/>
    <property type="match status" value="1"/>
</dbReference>
<comment type="similarity">
    <text evidence="2">Belongs to the sulfatase family.</text>
</comment>
<evidence type="ECO:0000256" key="7">
    <source>
        <dbReference type="SAM" id="SignalP"/>
    </source>
</evidence>
<keyword evidence="10" id="KW-1185">Reference proteome</keyword>
<evidence type="ECO:0000256" key="4">
    <source>
        <dbReference type="ARBA" id="ARBA00022729"/>
    </source>
</evidence>
<dbReference type="PANTHER" id="PTHR42693">
    <property type="entry name" value="ARYLSULFATASE FAMILY MEMBER"/>
    <property type="match status" value="1"/>
</dbReference>
<proteinExistence type="inferred from homology"/>
<comment type="cofactor">
    <cofactor evidence="1">
        <name>Ca(2+)</name>
        <dbReference type="ChEBI" id="CHEBI:29108"/>
    </cofactor>
</comment>